<dbReference type="Pfam" id="PF02278">
    <property type="entry name" value="Lyase_8"/>
    <property type="match status" value="1"/>
</dbReference>
<reference evidence="13 14" key="1">
    <citation type="submission" date="2020-09" db="EMBL/GenBank/DDBJ databases">
        <title>Sinomicrobium weinanense sp. nov., a halophilic bacteria isolated from saline-alkali soil.</title>
        <authorList>
            <person name="Wu P."/>
            <person name="Ren H."/>
            <person name="Mei Y."/>
            <person name="Liang Y."/>
            <person name="Chen Z."/>
        </authorList>
    </citation>
    <scope>NUCLEOTIDE SEQUENCE [LARGE SCALE GENOMIC DNA]</scope>
    <source>
        <strain evidence="13 14">FJxs</strain>
    </source>
</reference>
<dbReference type="PANTHER" id="PTHR37322">
    <property type="match status" value="1"/>
</dbReference>
<feature type="domain" description="Polysaccharide lyase family 8 C-terminal" evidence="10">
    <location>
        <begin position="940"/>
        <end position="1004"/>
    </location>
</feature>
<dbReference type="Gene3D" id="2.70.98.10">
    <property type="match status" value="1"/>
</dbReference>
<evidence type="ECO:0000256" key="2">
    <source>
        <dbReference type="ARBA" id="ARBA00006699"/>
    </source>
</evidence>
<dbReference type="GO" id="GO:0005576">
    <property type="term" value="C:extracellular region"/>
    <property type="evidence" value="ECO:0007669"/>
    <property type="project" value="InterPro"/>
</dbReference>
<keyword evidence="14" id="KW-1185">Reference proteome</keyword>
<dbReference type="GO" id="GO:0030246">
    <property type="term" value="F:carbohydrate binding"/>
    <property type="evidence" value="ECO:0007669"/>
    <property type="project" value="InterPro"/>
</dbReference>
<dbReference type="AlphaFoldDB" id="A0A926JUG5"/>
<dbReference type="GO" id="GO:0046872">
    <property type="term" value="F:metal ion binding"/>
    <property type="evidence" value="ECO:0007669"/>
    <property type="project" value="UniProtKB-KW"/>
</dbReference>
<evidence type="ECO:0000259" key="9">
    <source>
        <dbReference type="Pfam" id="PF02278"/>
    </source>
</evidence>
<dbReference type="Gene3D" id="2.60.120.430">
    <property type="entry name" value="Galactose-binding lectin"/>
    <property type="match status" value="1"/>
</dbReference>
<dbReference type="GO" id="GO:0005975">
    <property type="term" value="P:carbohydrate metabolic process"/>
    <property type="evidence" value="ECO:0007669"/>
    <property type="project" value="InterPro"/>
</dbReference>
<dbReference type="PANTHER" id="PTHR37322:SF3">
    <property type="entry name" value="CHONDROITIN SULFATE ABC EXOLYASE"/>
    <property type="match status" value="1"/>
</dbReference>
<dbReference type="InterPro" id="IPR039174">
    <property type="entry name" value="Chondroitin_ABC_lyase"/>
</dbReference>
<evidence type="ECO:0000256" key="6">
    <source>
        <dbReference type="PIRSR" id="PIRSR034515-1"/>
    </source>
</evidence>
<feature type="active site" description="Proton acceptor" evidence="6">
    <location>
        <position position="394"/>
    </location>
</feature>
<feature type="signal peptide" evidence="8">
    <location>
        <begin position="1"/>
        <end position="23"/>
    </location>
</feature>
<name>A0A926JUG5_9FLAO</name>
<feature type="domain" description="Lyase catalytic" evidence="12">
    <location>
        <begin position="363"/>
        <end position="594"/>
    </location>
</feature>
<sequence length="1077" mass="121095">MKILFRFLVTLCSLWPTVNCALADVPVFAREGGTRLLKDTVPDAVLVRQLQFESPSELNDWSTEKGSIEISPRHYKGGKASMLWKWEKGGMLRADHLRGLQEAGGVYPGGSPEFYEPAFYPEGRYGGLKMWLYQEKPQKGVLVFQVGSDPEAARKAPRYKFQVNLDFTGWRAVWVNLEEDARVASYSGSDTVKSIMAYVSGGPKEKGELFIDHLSLLTFISNKRHSDLQFVNRKREFRQADSYEILKPYRDYRESGIDGEAFDPEIVGTNAGIITERLEFLILGDSSGDWKERRSGIGKKMGAAIELGLSYYDKLHLRRDHGFVNGRPMFASRDEHPAENGLVFQEVAQKATFPLAMDYRLNGKAASEEKLVDVLDYFEDQGFAPGSAMGTVDHVIRLNAIANAIFLIRDELKTENKLDSRINMLLWHTRMGSILDIDYTRGENTDKVRGGALVKLITILLMENNASKSYLLNAFKEYMDYVIGFAPGYSDTIKPDYSVYHHRGTYLNSYGIQAVNTMAMIGWLLRDTPYALSDRSVSILKKLLVKHSQIAFGTDLHYGVSGRFPHQNSAIGRFLLPAYAFMALQGDETTDTALAERFNYLYRITDPAEITGILIPALTYSGTFGTLDLLVRLHRKTGDRENSPGNGNYTMPYSGLSVHRKDSAYAAVKGYNRYIWDFETGSSKGENSLGRYLSFGYLITVQGREEKGFEGAGISMNSGYHWAFLPGATTKALPMEKVFFQNRATKKYIEGYHRSFSRTAFANGLSQEGKNGMFAMEFRDDVGPDKEKTLFDDTFRARKSYFFIGDEIICLGSDICNKDERYHTVTTLFQYKQDARKLTYYNGESLGAGLPVNRTATDGYITDQNGIHYIVRNGGDVHIEQTALESLVRDGKIYKKVTVPSIKVYLDHGMSPAGGEYEYQIVLNTSKKALEPFVTHKSYKVLEKNREIHSIYHQKSGITAYAVFTPRSGLKKGPVMAVDTPTLMMFREPGEYAVLTVADPDIKLKPWNHNMSRMPDEIVNGTGEGSLLTITLKGTWYEAGTSPALKSLRHLGGNTVLEVFCKDGRSVDIPLKKREND</sequence>
<keyword evidence="7" id="KW-0479">Metal-binding</keyword>
<dbReference type="Gene3D" id="1.50.10.100">
    <property type="entry name" value="Chondroitin AC/alginate lyase"/>
    <property type="match status" value="1"/>
</dbReference>
<dbReference type="InterPro" id="IPR011013">
    <property type="entry name" value="Gal_mutarotase_sf_dom"/>
</dbReference>
<keyword evidence="5 13" id="KW-0456">Lyase</keyword>
<dbReference type="InterPro" id="IPR015176">
    <property type="entry name" value="Lyase_N"/>
</dbReference>
<protein>
    <submittedName>
        <fullName evidence="13">Lyase</fullName>
    </submittedName>
</protein>
<evidence type="ECO:0000313" key="14">
    <source>
        <dbReference type="Proteomes" id="UP000653730"/>
    </source>
</evidence>
<keyword evidence="8" id="KW-0732">Signal</keyword>
<dbReference type="SUPFAM" id="SSF49863">
    <property type="entry name" value="Hyaluronate lyase-like, C-terminal domain"/>
    <property type="match status" value="1"/>
</dbReference>
<dbReference type="InterPro" id="IPR014718">
    <property type="entry name" value="GH-type_carb-bd"/>
</dbReference>
<comment type="subunit">
    <text evidence="3">Monomer.</text>
</comment>
<evidence type="ECO:0000256" key="7">
    <source>
        <dbReference type="PIRSR" id="PIRSR034515-3"/>
    </source>
</evidence>
<dbReference type="InterPro" id="IPR008979">
    <property type="entry name" value="Galactose-bd-like_sf"/>
</dbReference>
<dbReference type="SUPFAM" id="SSF74650">
    <property type="entry name" value="Galactose mutarotase-like"/>
    <property type="match status" value="1"/>
</dbReference>
<feature type="active site" description="Proton acceptor" evidence="6">
    <location>
        <position position="502"/>
    </location>
</feature>
<dbReference type="Gene3D" id="2.60.220.10">
    <property type="entry name" value="Polysaccharide lyase family 8-like, C-terminal"/>
    <property type="match status" value="1"/>
</dbReference>
<comment type="cofactor">
    <cofactor evidence="1">
        <name>Ca(2+)</name>
        <dbReference type="ChEBI" id="CHEBI:29108"/>
    </cofactor>
</comment>
<gene>
    <name evidence="13" type="ORF">IBL28_17380</name>
</gene>
<feature type="binding site" evidence="7">
    <location>
        <position position="212"/>
    </location>
    <ligand>
        <name>Ca(2+)</name>
        <dbReference type="ChEBI" id="CHEBI:29108"/>
    </ligand>
</feature>
<dbReference type="InterPro" id="IPR003159">
    <property type="entry name" value="Lyase_8_central_dom"/>
</dbReference>
<evidence type="ECO:0000256" key="3">
    <source>
        <dbReference type="ARBA" id="ARBA00011245"/>
    </source>
</evidence>
<evidence type="ECO:0000256" key="5">
    <source>
        <dbReference type="ARBA" id="ARBA00023239"/>
    </source>
</evidence>
<dbReference type="PIRSF" id="PIRSF034515">
    <property type="entry name" value="Chondroitinase"/>
    <property type="match status" value="1"/>
</dbReference>
<dbReference type="Pfam" id="PF09093">
    <property type="entry name" value="Lyase_catalyt"/>
    <property type="match status" value="1"/>
</dbReference>
<evidence type="ECO:0000256" key="1">
    <source>
        <dbReference type="ARBA" id="ARBA00001913"/>
    </source>
</evidence>
<keyword evidence="4 7" id="KW-0106">Calcium</keyword>
<dbReference type="InterPro" id="IPR015177">
    <property type="entry name" value="Lyase_catalyt"/>
</dbReference>
<dbReference type="Pfam" id="PF09092">
    <property type="entry name" value="Lyase_N"/>
    <property type="match status" value="1"/>
</dbReference>
<dbReference type="InterPro" id="IPR004103">
    <property type="entry name" value="Lyase_8_C"/>
</dbReference>
<dbReference type="GO" id="GO:0034000">
    <property type="term" value="F:chondroitin-sulfate-ABC endolyase activity"/>
    <property type="evidence" value="ECO:0007669"/>
    <property type="project" value="InterPro"/>
</dbReference>
<evidence type="ECO:0000313" key="13">
    <source>
        <dbReference type="EMBL" id="MBC9797747.1"/>
    </source>
</evidence>
<dbReference type="InterPro" id="IPR011071">
    <property type="entry name" value="Lyase_8-like_C"/>
</dbReference>
<evidence type="ECO:0000259" key="10">
    <source>
        <dbReference type="Pfam" id="PF02884"/>
    </source>
</evidence>
<evidence type="ECO:0000259" key="11">
    <source>
        <dbReference type="Pfam" id="PF09092"/>
    </source>
</evidence>
<comment type="caution">
    <text evidence="13">The sequence shown here is derived from an EMBL/GenBank/DDBJ whole genome shotgun (WGS) entry which is preliminary data.</text>
</comment>
<feature type="active site" description="Proton donor" evidence="6">
    <location>
        <position position="510"/>
    </location>
</feature>
<feature type="chain" id="PRO_5037518628" evidence="8">
    <location>
        <begin position="24"/>
        <end position="1077"/>
    </location>
</feature>
<evidence type="ECO:0000259" key="12">
    <source>
        <dbReference type="Pfam" id="PF09093"/>
    </source>
</evidence>
<feature type="binding site" evidence="7">
    <location>
        <position position="53"/>
    </location>
    <ligand>
        <name>Ca(2+)</name>
        <dbReference type="ChEBI" id="CHEBI:29108"/>
    </ligand>
</feature>
<dbReference type="Proteomes" id="UP000653730">
    <property type="component" value="Unassembled WGS sequence"/>
</dbReference>
<feature type="domain" description="Lyase N-terminal" evidence="11">
    <location>
        <begin position="50"/>
        <end position="229"/>
    </location>
</feature>
<dbReference type="Pfam" id="PF02884">
    <property type="entry name" value="Lyase_8_C"/>
    <property type="match status" value="1"/>
</dbReference>
<proteinExistence type="inferred from homology"/>
<dbReference type="InterPro" id="IPR024200">
    <property type="entry name" value="Chondroitinase_ABC_I"/>
</dbReference>
<evidence type="ECO:0000256" key="4">
    <source>
        <dbReference type="ARBA" id="ARBA00022837"/>
    </source>
</evidence>
<dbReference type="RefSeq" id="WP_187966877.1">
    <property type="nucleotide sequence ID" value="NZ_JACVDC010000071.1"/>
</dbReference>
<feature type="domain" description="Polysaccharide lyase family 8 central" evidence="9">
    <location>
        <begin position="658"/>
        <end position="923"/>
    </location>
</feature>
<comment type="similarity">
    <text evidence="2">Belongs to the polysaccharide lyase 8 family.</text>
</comment>
<dbReference type="SUPFAM" id="SSF48230">
    <property type="entry name" value="Chondroitin AC/alginate lyase"/>
    <property type="match status" value="1"/>
</dbReference>
<evidence type="ECO:0000256" key="8">
    <source>
        <dbReference type="SAM" id="SignalP"/>
    </source>
</evidence>
<dbReference type="InterPro" id="IPR008929">
    <property type="entry name" value="Chondroitin_lyas"/>
</dbReference>
<dbReference type="SUPFAM" id="SSF49785">
    <property type="entry name" value="Galactose-binding domain-like"/>
    <property type="match status" value="1"/>
</dbReference>
<accession>A0A926JUG5</accession>
<dbReference type="GO" id="GO:0006027">
    <property type="term" value="P:glycosaminoglycan catabolic process"/>
    <property type="evidence" value="ECO:0007669"/>
    <property type="project" value="InterPro"/>
</dbReference>
<organism evidence="13 14">
    <name type="scientific">Sinomicrobium weinanense</name>
    <dbReference type="NCBI Taxonomy" id="2842200"/>
    <lineage>
        <taxon>Bacteria</taxon>
        <taxon>Pseudomonadati</taxon>
        <taxon>Bacteroidota</taxon>
        <taxon>Flavobacteriia</taxon>
        <taxon>Flavobacteriales</taxon>
        <taxon>Flavobacteriaceae</taxon>
        <taxon>Sinomicrobium</taxon>
    </lineage>
</organism>
<dbReference type="EMBL" id="JACVDC010000071">
    <property type="protein sequence ID" value="MBC9797747.1"/>
    <property type="molecule type" value="Genomic_DNA"/>
</dbReference>